<organism evidence="7 8">
    <name type="scientific">Shinella zoogloeoides</name>
    <name type="common">Crabtreella saccharophila</name>
    <dbReference type="NCBI Taxonomy" id="352475"/>
    <lineage>
        <taxon>Bacteria</taxon>
        <taxon>Pseudomonadati</taxon>
        <taxon>Pseudomonadota</taxon>
        <taxon>Alphaproteobacteria</taxon>
        <taxon>Hyphomicrobiales</taxon>
        <taxon>Rhizobiaceae</taxon>
        <taxon>Shinella</taxon>
    </lineage>
</organism>
<keyword evidence="4 5" id="KW-0472">Membrane</keyword>
<dbReference type="PROSITE" id="PS51012">
    <property type="entry name" value="ABC_TM2"/>
    <property type="match status" value="1"/>
</dbReference>
<dbReference type="PIRSF" id="PIRSF006648">
    <property type="entry name" value="DrrB"/>
    <property type="match status" value="1"/>
</dbReference>
<keyword evidence="5" id="KW-0813">Transport</keyword>
<proteinExistence type="inferred from homology"/>
<feature type="transmembrane region" description="Helical" evidence="5">
    <location>
        <begin position="248"/>
        <end position="269"/>
    </location>
</feature>
<evidence type="ECO:0000256" key="2">
    <source>
        <dbReference type="ARBA" id="ARBA00022692"/>
    </source>
</evidence>
<accession>A0A6N8TKB2</accession>
<dbReference type="PANTHER" id="PTHR43229">
    <property type="entry name" value="NODULATION PROTEIN J"/>
    <property type="match status" value="1"/>
</dbReference>
<evidence type="ECO:0000313" key="8">
    <source>
        <dbReference type="Proteomes" id="UP000440304"/>
    </source>
</evidence>
<feature type="transmembrane region" description="Helical" evidence="5">
    <location>
        <begin position="126"/>
        <end position="151"/>
    </location>
</feature>
<dbReference type="InterPro" id="IPR000412">
    <property type="entry name" value="ABC_2_transport"/>
</dbReference>
<dbReference type="InterPro" id="IPR051784">
    <property type="entry name" value="Nod_factor_ABC_transporter"/>
</dbReference>
<dbReference type="NCBIfam" id="TIGR03861">
    <property type="entry name" value="phenyl_ABC_PedC"/>
    <property type="match status" value="1"/>
</dbReference>
<dbReference type="InterPro" id="IPR047817">
    <property type="entry name" value="ABC2_TM_bact-type"/>
</dbReference>
<dbReference type="AlphaFoldDB" id="A0A6N8TKB2"/>
<comment type="similarity">
    <text evidence="5">Belongs to the ABC-2 integral membrane protein family.</text>
</comment>
<keyword evidence="2 5" id="KW-0812">Transmembrane</keyword>
<reference evidence="7 8" key="1">
    <citation type="submission" date="2019-12" db="EMBL/GenBank/DDBJ databases">
        <title>Shinella granuli gen. nov., sp. nov., and proposal of the reclassification of Zoogloea ramigera ATCC 19623 as Shinella zoogloeoides sp. nov.</title>
        <authorList>
            <person name="Gao J."/>
        </authorList>
    </citation>
    <scope>NUCLEOTIDE SEQUENCE [LARGE SCALE GENOMIC DNA]</scope>
    <source>
        <strain evidence="7 8">DSM 287</strain>
    </source>
</reference>
<dbReference type="GO" id="GO:0140359">
    <property type="term" value="F:ABC-type transporter activity"/>
    <property type="evidence" value="ECO:0007669"/>
    <property type="project" value="InterPro"/>
</dbReference>
<name>A0A6N8TKB2_SHIZO</name>
<feature type="transmembrane region" description="Helical" evidence="5">
    <location>
        <begin position="43"/>
        <end position="61"/>
    </location>
</feature>
<feature type="transmembrane region" description="Helical" evidence="5">
    <location>
        <begin position="81"/>
        <end position="105"/>
    </location>
</feature>
<keyword evidence="5" id="KW-1003">Cell membrane</keyword>
<comment type="subcellular location">
    <subcellularLocation>
        <location evidence="5">Cell inner membrane</location>
        <topology evidence="5">Multi-pass membrane protein</topology>
    </subcellularLocation>
    <subcellularLocation>
        <location evidence="1">Membrane</location>
        <topology evidence="1">Multi-pass membrane protein</topology>
    </subcellularLocation>
</comment>
<evidence type="ECO:0000256" key="4">
    <source>
        <dbReference type="ARBA" id="ARBA00023136"/>
    </source>
</evidence>
<keyword evidence="3 5" id="KW-1133">Transmembrane helix</keyword>
<dbReference type="InterPro" id="IPR013525">
    <property type="entry name" value="ABC2_TM"/>
</dbReference>
<gene>
    <name evidence="7" type="ORF">GR156_20480</name>
</gene>
<dbReference type="InterPro" id="IPR022403">
    <property type="entry name" value="Alc_ABC_transptr_permease"/>
</dbReference>
<dbReference type="RefSeq" id="WP_160787919.1">
    <property type="nucleotide sequence ID" value="NZ_CP086612.1"/>
</dbReference>
<dbReference type="GO" id="GO:0043190">
    <property type="term" value="C:ATP-binding cassette (ABC) transporter complex"/>
    <property type="evidence" value="ECO:0007669"/>
    <property type="project" value="InterPro"/>
</dbReference>
<feature type="transmembrane region" description="Helical" evidence="5">
    <location>
        <begin position="193"/>
        <end position="213"/>
    </location>
</feature>
<dbReference type="Pfam" id="PF01061">
    <property type="entry name" value="ABC2_membrane"/>
    <property type="match status" value="1"/>
</dbReference>
<evidence type="ECO:0000256" key="1">
    <source>
        <dbReference type="ARBA" id="ARBA00004141"/>
    </source>
</evidence>
<dbReference type="PRINTS" id="PR00164">
    <property type="entry name" value="ABC2TRNSPORT"/>
</dbReference>
<evidence type="ECO:0000256" key="3">
    <source>
        <dbReference type="ARBA" id="ARBA00022989"/>
    </source>
</evidence>
<dbReference type="EMBL" id="WUML01000028">
    <property type="protein sequence ID" value="MXO02696.1"/>
    <property type="molecule type" value="Genomic_DNA"/>
</dbReference>
<sequence length="280" mass="31008">MTAEPFPAIEEKLSDVPRARPFVALRAILYREALRFLGQRGRLIAALVRPLVWLFVFATGFRAALGLSITPPYQTYITYEIYIVPGLVGMILLFSGMQSSLSLVYDREMGSMRLLLTAPLPRWWLLFCRLLAGSMIAILQAYVFLAIAALYGIRFPWFGYLAAAPAMAAAAMMLGALGLLLSSFIRQLENFAGVMNFVIFPMFFLSSALYPLWKMAEASPRLRDLCALNPFTHAVELIRFALYGKGNLTALAVTLGAFVVFGLVAVWGYDPARGLTARKA</sequence>
<dbReference type="PANTHER" id="PTHR43229:SF2">
    <property type="entry name" value="NODULATION PROTEIN J"/>
    <property type="match status" value="1"/>
</dbReference>
<feature type="domain" description="ABC transmembrane type-2" evidence="6">
    <location>
        <begin position="41"/>
        <end position="272"/>
    </location>
</feature>
<evidence type="ECO:0000259" key="6">
    <source>
        <dbReference type="PROSITE" id="PS51012"/>
    </source>
</evidence>
<protein>
    <recommendedName>
        <fullName evidence="5">Transport permease protein</fullName>
    </recommendedName>
</protein>
<comment type="caution">
    <text evidence="7">The sequence shown here is derived from an EMBL/GenBank/DDBJ whole genome shotgun (WGS) entry which is preliminary data.</text>
</comment>
<evidence type="ECO:0000313" key="7">
    <source>
        <dbReference type="EMBL" id="MXO02696.1"/>
    </source>
</evidence>
<dbReference type="Proteomes" id="UP000440304">
    <property type="component" value="Unassembled WGS sequence"/>
</dbReference>
<dbReference type="OrthoDB" id="9255971at2"/>
<evidence type="ECO:0000256" key="5">
    <source>
        <dbReference type="RuleBase" id="RU361157"/>
    </source>
</evidence>
<feature type="transmembrane region" description="Helical" evidence="5">
    <location>
        <begin position="157"/>
        <end position="181"/>
    </location>
</feature>